<name>F4SD11_MELLP</name>
<dbReference type="Proteomes" id="UP000001072">
    <property type="component" value="Unassembled WGS sequence"/>
</dbReference>
<sequence length="257" mass="29117">MNQDSDDGLNDRQKAKRAKVLEVDNEEAPVYPHPREYFGPANYKKGEARVGKKMSYPCLWCPMIVRVVPDSLGNLKIHRNGYNKGRNRYPCKNRQDAIDSGIILPPTCFELEAAASIDHQAPDKVDTDHDSEGEEMIDGAPDYDEDIETQEDCVERTCENVVENSVGSKYHTSALRKHANRLNGLISKANFVSRRVARSAAWRRHFSRIAKSMNLKLLPLTPGYNATRWNSEFDSLNRLVLARGQQAFSRRPRASQG</sequence>
<dbReference type="EMBL" id="GL883231">
    <property type="protein sequence ID" value="EGF97461.1"/>
    <property type="molecule type" value="Genomic_DNA"/>
</dbReference>
<dbReference type="HOGENOM" id="CLU_1082134_0_0_1"/>
<dbReference type="RefSeq" id="XP_007419265.1">
    <property type="nucleotide sequence ID" value="XM_007419203.1"/>
</dbReference>
<reference evidence="2" key="1">
    <citation type="journal article" date="2011" name="Proc. Natl. Acad. Sci. U.S.A.">
        <title>Obligate biotrophy features unraveled by the genomic analysis of rust fungi.</title>
        <authorList>
            <person name="Duplessis S."/>
            <person name="Cuomo C.A."/>
            <person name="Lin Y.-C."/>
            <person name="Aerts A."/>
            <person name="Tisserant E."/>
            <person name="Veneault-Fourrey C."/>
            <person name="Joly D.L."/>
            <person name="Hacquard S."/>
            <person name="Amselem J."/>
            <person name="Cantarel B.L."/>
            <person name="Chiu R."/>
            <person name="Coutinho P.M."/>
            <person name="Feau N."/>
            <person name="Field M."/>
            <person name="Frey P."/>
            <person name="Gelhaye E."/>
            <person name="Goldberg J."/>
            <person name="Grabherr M.G."/>
            <person name="Kodira C.D."/>
            <person name="Kohler A."/>
            <person name="Kuees U."/>
            <person name="Lindquist E.A."/>
            <person name="Lucas S.M."/>
            <person name="Mago R."/>
            <person name="Mauceli E."/>
            <person name="Morin E."/>
            <person name="Murat C."/>
            <person name="Pangilinan J.L."/>
            <person name="Park R."/>
            <person name="Pearson M."/>
            <person name="Quesneville H."/>
            <person name="Rouhier N."/>
            <person name="Sakthikumar S."/>
            <person name="Salamov A.A."/>
            <person name="Schmutz J."/>
            <person name="Selles B."/>
            <person name="Shapiro H."/>
            <person name="Tanguay P."/>
            <person name="Tuskan G.A."/>
            <person name="Henrissat B."/>
            <person name="Van de Peer Y."/>
            <person name="Rouze P."/>
            <person name="Ellis J.G."/>
            <person name="Dodds P.N."/>
            <person name="Schein J.E."/>
            <person name="Zhong S."/>
            <person name="Hamelin R.C."/>
            <person name="Grigoriev I.V."/>
            <person name="Szabo L.J."/>
            <person name="Martin F."/>
        </authorList>
    </citation>
    <scope>NUCLEOTIDE SEQUENCE [LARGE SCALE GENOMIC DNA]</scope>
    <source>
        <strain evidence="2">98AG31 / pathotype 3-4-7</strain>
    </source>
</reference>
<evidence type="ECO:0000313" key="1">
    <source>
        <dbReference type="EMBL" id="EGF97461.1"/>
    </source>
</evidence>
<organism evidence="2">
    <name type="scientific">Melampsora larici-populina (strain 98AG31 / pathotype 3-4-7)</name>
    <name type="common">Poplar leaf rust fungus</name>
    <dbReference type="NCBI Taxonomy" id="747676"/>
    <lineage>
        <taxon>Eukaryota</taxon>
        <taxon>Fungi</taxon>
        <taxon>Dikarya</taxon>
        <taxon>Basidiomycota</taxon>
        <taxon>Pucciniomycotina</taxon>
        <taxon>Pucciniomycetes</taxon>
        <taxon>Pucciniales</taxon>
        <taxon>Melampsoraceae</taxon>
        <taxon>Melampsora</taxon>
    </lineage>
</organism>
<dbReference type="InParanoid" id="F4SD11"/>
<accession>F4SD11</accession>
<dbReference type="AlphaFoldDB" id="F4SD11"/>
<protein>
    <submittedName>
        <fullName evidence="1">Uncharacterized protein</fullName>
    </submittedName>
</protein>
<keyword evidence="2" id="KW-1185">Reference proteome</keyword>
<dbReference type="VEuPathDB" id="FungiDB:MELLADRAFT_114320"/>
<evidence type="ECO:0000313" key="2">
    <source>
        <dbReference type="Proteomes" id="UP000001072"/>
    </source>
</evidence>
<dbReference type="GeneID" id="18925298"/>
<proteinExistence type="predicted"/>
<gene>
    <name evidence="1" type="ORF">MELLADRAFT_114320</name>
</gene>
<dbReference type="KEGG" id="mlr:MELLADRAFT_114320"/>